<dbReference type="Pfam" id="PF14833">
    <property type="entry name" value="NAD_binding_11"/>
    <property type="match status" value="1"/>
</dbReference>
<dbReference type="GO" id="GO:0050661">
    <property type="term" value="F:NADP binding"/>
    <property type="evidence" value="ECO:0007669"/>
    <property type="project" value="InterPro"/>
</dbReference>
<evidence type="ECO:0000259" key="6">
    <source>
        <dbReference type="Pfam" id="PF14833"/>
    </source>
</evidence>
<dbReference type="InterPro" id="IPR013328">
    <property type="entry name" value="6PGD_dom2"/>
</dbReference>
<evidence type="ECO:0000256" key="2">
    <source>
        <dbReference type="ARBA" id="ARBA00023002"/>
    </source>
</evidence>
<evidence type="ECO:0000256" key="3">
    <source>
        <dbReference type="ARBA" id="ARBA00023027"/>
    </source>
</evidence>
<dbReference type="GO" id="GO:0016491">
    <property type="term" value="F:oxidoreductase activity"/>
    <property type="evidence" value="ECO:0007669"/>
    <property type="project" value="UniProtKB-KW"/>
</dbReference>
<dbReference type="Gene3D" id="1.10.1040.10">
    <property type="entry name" value="N-(1-d-carboxylethyl)-l-norvaline Dehydrogenase, domain 2"/>
    <property type="match status" value="1"/>
</dbReference>
<keyword evidence="2" id="KW-0560">Oxidoreductase</keyword>
<dbReference type="SUPFAM" id="SSF51735">
    <property type="entry name" value="NAD(P)-binding Rossmann-fold domains"/>
    <property type="match status" value="1"/>
</dbReference>
<evidence type="ECO:0000256" key="1">
    <source>
        <dbReference type="ARBA" id="ARBA00009080"/>
    </source>
</evidence>
<comment type="similarity">
    <text evidence="1">Belongs to the HIBADH-related family.</text>
</comment>
<dbReference type="GO" id="GO:0051287">
    <property type="term" value="F:NAD binding"/>
    <property type="evidence" value="ECO:0007669"/>
    <property type="project" value="InterPro"/>
</dbReference>
<dbReference type="AlphaFoldDB" id="A0A1G8GZX6"/>
<dbReference type="PANTHER" id="PTHR43060:SF15">
    <property type="entry name" value="3-HYDROXYISOBUTYRATE DEHYDROGENASE-LIKE 1, MITOCHONDRIAL-RELATED"/>
    <property type="match status" value="1"/>
</dbReference>
<dbReference type="PROSITE" id="PS00895">
    <property type="entry name" value="3_HYDROXYISOBUT_DH"/>
    <property type="match status" value="1"/>
</dbReference>
<dbReference type="Gene3D" id="3.40.50.720">
    <property type="entry name" value="NAD(P)-binding Rossmann-like Domain"/>
    <property type="match status" value="1"/>
</dbReference>
<feature type="domain" description="6-phosphogluconate dehydrogenase NADP-binding" evidence="5">
    <location>
        <begin position="3"/>
        <end position="162"/>
    </location>
</feature>
<dbReference type="PIRSF" id="PIRSF000103">
    <property type="entry name" value="HIBADH"/>
    <property type="match status" value="1"/>
</dbReference>
<name>A0A1G8GZX6_9RHOO</name>
<dbReference type="InterPro" id="IPR006115">
    <property type="entry name" value="6PGDH_NADP-bd"/>
</dbReference>
<dbReference type="InterPro" id="IPR036291">
    <property type="entry name" value="NAD(P)-bd_dom_sf"/>
</dbReference>
<protein>
    <submittedName>
        <fullName evidence="7">3-hydroxyisobutyrate dehydrogenase</fullName>
    </submittedName>
</protein>
<dbReference type="InterPro" id="IPR015815">
    <property type="entry name" value="HIBADH-related"/>
</dbReference>
<reference evidence="7 8" key="1">
    <citation type="submission" date="2016-10" db="EMBL/GenBank/DDBJ databases">
        <authorList>
            <person name="de Groot N.N."/>
        </authorList>
    </citation>
    <scope>NUCLEOTIDE SEQUENCE [LARGE SCALE GENOMIC DNA]</scope>
    <source>
        <strain evidence="7 8">DSM 5885</strain>
    </source>
</reference>
<dbReference type="EMBL" id="FNCY01000011">
    <property type="protein sequence ID" value="SDH99917.1"/>
    <property type="molecule type" value="Genomic_DNA"/>
</dbReference>
<dbReference type="PANTHER" id="PTHR43060">
    <property type="entry name" value="3-HYDROXYISOBUTYRATE DEHYDROGENASE-LIKE 1, MITOCHONDRIAL-RELATED"/>
    <property type="match status" value="1"/>
</dbReference>
<dbReference type="OrthoDB" id="9777604at2"/>
<evidence type="ECO:0000313" key="7">
    <source>
        <dbReference type="EMBL" id="SDH99917.1"/>
    </source>
</evidence>
<gene>
    <name evidence="7" type="ORF">SAMN05660652_02693</name>
</gene>
<evidence type="ECO:0000259" key="5">
    <source>
        <dbReference type="Pfam" id="PF03446"/>
    </source>
</evidence>
<dbReference type="InterPro" id="IPR002204">
    <property type="entry name" value="3-OH-isobutyrate_DH-rel_CS"/>
</dbReference>
<dbReference type="InterPro" id="IPR008927">
    <property type="entry name" value="6-PGluconate_DH-like_C_sf"/>
</dbReference>
<dbReference type="SUPFAM" id="SSF48179">
    <property type="entry name" value="6-phosphogluconate dehydrogenase C-terminal domain-like"/>
    <property type="match status" value="1"/>
</dbReference>
<proteinExistence type="inferred from homology"/>
<dbReference type="RefSeq" id="WP_091938419.1">
    <property type="nucleotide sequence ID" value="NZ_FNCY01000011.1"/>
</dbReference>
<dbReference type="InterPro" id="IPR029154">
    <property type="entry name" value="HIBADH-like_NADP-bd"/>
</dbReference>
<feature type="domain" description="3-hydroxyisobutyrate dehydrogenase-like NAD-binding" evidence="6">
    <location>
        <begin position="165"/>
        <end position="285"/>
    </location>
</feature>
<feature type="active site" evidence="4">
    <location>
        <position position="171"/>
    </location>
</feature>
<sequence length="297" mass="30881">MKKIGFVGLGIMGLAMAENLLKAGYELSFYARSADKGKSLEALGATRCPTPAAVAAGAEAVVVMVTADEDVEAVVLGENGLSSGAKPGLVILNSSTILPSTSIRIAETVARLGIVMLDCPVTGSAPQAKEGKLGFMVGGDKAVFERCQPLFMAMGKAAFHLGASGAGSYAKLANNTMYAINLLSFIEAVSIVAKSGIDPELFLQIVGQGGAKSAVSEAKLPKIIGRDFSPAFSLAMLNKDARLVTRQADELGVPIPVFTAARAVYGAALERGWGDEDLSSVVKLYEAWSGHVIDKQR</sequence>
<accession>A0A1G8GZX6</accession>
<dbReference type="GO" id="GO:0016054">
    <property type="term" value="P:organic acid catabolic process"/>
    <property type="evidence" value="ECO:0007669"/>
    <property type="project" value="UniProtKB-ARBA"/>
</dbReference>
<keyword evidence="8" id="KW-1185">Reference proteome</keyword>
<evidence type="ECO:0000313" key="8">
    <source>
        <dbReference type="Proteomes" id="UP000198607"/>
    </source>
</evidence>
<dbReference type="Proteomes" id="UP000198607">
    <property type="component" value="Unassembled WGS sequence"/>
</dbReference>
<evidence type="ECO:0000256" key="4">
    <source>
        <dbReference type="PIRSR" id="PIRSR000103-1"/>
    </source>
</evidence>
<dbReference type="STRING" id="83767.SAMN05660652_02693"/>
<organism evidence="7 8">
    <name type="scientific">Propionivibrio dicarboxylicus</name>
    <dbReference type="NCBI Taxonomy" id="83767"/>
    <lineage>
        <taxon>Bacteria</taxon>
        <taxon>Pseudomonadati</taxon>
        <taxon>Pseudomonadota</taxon>
        <taxon>Betaproteobacteria</taxon>
        <taxon>Rhodocyclales</taxon>
        <taxon>Rhodocyclaceae</taxon>
        <taxon>Propionivibrio</taxon>
    </lineage>
</organism>
<keyword evidence="3" id="KW-0520">NAD</keyword>
<dbReference type="Pfam" id="PF03446">
    <property type="entry name" value="NAD_binding_2"/>
    <property type="match status" value="1"/>
</dbReference>